<dbReference type="RefSeq" id="WP_122699438.1">
    <property type="nucleotide sequence ID" value="NZ_BSCQ01000043.1"/>
</dbReference>
<reference evidence="2" key="3">
    <citation type="journal article" date="2023" name="J. Biotechnol.">
        <title>Draft Genome Sequences of Endophytic Pseudomonas Strains, Isolated from the Interior of Brassicaceae Plants.</title>
        <authorList>
            <person name="Kaneko H."/>
            <person name="Furuya T."/>
        </authorList>
    </citation>
    <scope>NUCLEOTIDE SEQUENCE</scope>
    <source>
        <strain evidence="2">RS3R-1</strain>
    </source>
</reference>
<gene>
    <name evidence="2" type="ORF">RS3R1_40560</name>
</gene>
<evidence type="ECO:0000256" key="1">
    <source>
        <dbReference type="SAM" id="MobiDB-lite"/>
    </source>
</evidence>
<name>A0ABQ5PN57_9PSED</name>
<evidence type="ECO:0000313" key="3">
    <source>
        <dbReference type="Proteomes" id="UP001145022"/>
    </source>
</evidence>
<organism evidence="2 3">
    <name type="scientific">Pseudomonas atacamensis</name>
    <dbReference type="NCBI Taxonomy" id="2565368"/>
    <lineage>
        <taxon>Bacteria</taxon>
        <taxon>Pseudomonadati</taxon>
        <taxon>Pseudomonadota</taxon>
        <taxon>Gammaproteobacteria</taxon>
        <taxon>Pseudomonadales</taxon>
        <taxon>Pseudomonadaceae</taxon>
        <taxon>Pseudomonas</taxon>
    </lineage>
</organism>
<dbReference type="Proteomes" id="UP001145022">
    <property type="component" value="Unassembled WGS sequence"/>
</dbReference>
<accession>A0ABQ5PN57</accession>
<feature type="region of interest" description="Disordered" evidence="1">
    <location>
        <begin position="1"/>
        <end position="21"/>
    </location>
</feature>
<dbReference type="EMBL" id="BSCQ01000043">
    <property type="protein sequence ID" value="GLH44968.1"/>
    <property type="molecule type" value="Genomic_DNA"/>
</dbReference>
<keyword evidence="3" id="KW-1185">Reference proteome</keyword>
<evidence type="ECO:0000313" key="2">
    <source>
        <dbReference type="EMBL" id="GLH44968.1"/>
    </source>
</evidence>
<reference evidence="2" key="1">
    <citation type="journal article" date="2021" name="Sci. Rep.">
        <title>An efficient direct screening system for microorganisms that activate plant immune responses based on plant-microbe interactions using cultured plant cells.</title>
        <authorList>
            <person name="Kurokawa M."/>
            <person name="Nakano M."/>
            <person name="Kitahata N."/>
            <person name="Kuchitsu K."/>
            <person name="Furuya T."/>
        </authorList>
    </citation>
    <scope>NUCLEOTIDE SEQUENCE</scope>
    <source>
        <strain evidence="2">RS3R-1</strain>
    </source>
</reference>
<protein>
    <submittedName>
        <fullName evidence="2">Uncharacterized protein</fullName>
    </submittedName>
</protein>
<proteinExistence type="predicted"/>
<reference evidence="2" key="2">
    <citation type="submission" date="2022-11" db="EMBL/GenBank/DDBJ databases">
        <title>Draft genome sequencing of Pseudomonas atacamensis RS3R1.</title>
        <authorList>
            <person name="Furuya T."/>
            <person name="Kaneko H."/>
        </authorList>
    </citation>
    <scope>NUCLEOTIDE SEQUENCE</scope>
    <source>
        <strain evidence="2">RS3R-1</strain>
    </source>
</reference>
<sequence length="157" mass="18343">MKASNRFSGGRPAPGVENVSKKNTITKENFERLSKNATLYDGELHAVRGAYRGQIRYRYWWSSDGSIFYCYSTEYTINDPDYFGRHKANIHFSFDDVQWWGIDSPDSMRQDDKWNEWAVGGYVGANKKARVYVRYDFDLPFFDESGENSVYYTFPGK</sequence>
<comment type="caution">
    <text evidence="2">The sequence shown here is derived from an EMBL/GenBank/DDBJ whole genome shotgun (WGS) entry which is preliminary data.</text>
</comment>